<organism evidence="2">
    <name type="scientific">Kwoniella bestiolae CBS 10118</name>
    <dbReference type="NCBI Taxonomy" id="1296100"/>
    <lineage>
        <taxon>Eukaryota</taxon>
        <taxon>Fungi</taxon>
        <taxon>Dikarya</taxon>
        <taxon>Basidiomycota</taxon>
        <taxon>Agaricomycotina</taxon>
        <taxon>Tremellomycetes</taxon>
        <taxon>Tremellales</taxon>
        <taxon>Cryptococcaceae</taxon>
        <taxon>Kwoniella</taxon>
    </lineage>
</organism>
<protein>
    <submittedName>
        <fullName evidence="2">Uncharacterized protein</fullName>
    </submittedName>
</protein>
<reference evidence="2" key="1">
    <citation type="submission" date="2013-07" db="EMBL/GenBank/DDBJ databases">
        <title>The Genome Sequence of Cryptococcus bestiolae CBS10118.</title>
        <authorList>
            <consortium name="The Broad Institute Genome Sequencing Platform"/>
            <person name="Cuomo C."/>
            <person name="Litvintseva A."/>
            <person name="Chen Y."/>
            <person name="Heitman J."/>
            <person name="Sun S."/>
            <person name="Springer D."/>
            <person name="Dromer F."/>
            <person name="Young S.K."/>
            <person name="Zeng Q."/>
            <person name="Gargeya S."/>
            <person name="Fitzgerald M."/>
            <person name="Abouelleil A."/>
            <person name="Alvarado L."/>
            <person name="Berlin A.M."/>
            <person name="Chapman S.B."/>
            <person name="Dewar J."/>
            <person name="Goldberg J."/>
            <person name="Griggs A."/>
            <person name="Gujja S."/>
            <person name="Hansen M."/>
            <person name="Howarth C."/>
            <person name="Imamovic A."/>
            <person name="Larimer J."/>
            <person name="McCowan C."/>
            <person name="Murphy C."/>
            <person name="Pearson M."/>
            <person name="Priest M."/>
            <person name="Roberts A."/>
            <person name="Saif S."/>
            <person name="Shea T."/>
            <person name="Sykes S."/>
            <person name="Wortman J."/>
            <person name="Nusbaum C."/>
            <person name="Birren B."/>
        </authorList>
    </citation>
    <scope>NUCLEOTIDE SEQUENCE [LARGE SCALE GENOMIC DNA]</scope>
    <source>
        <strain evidence="2">CBS 10118</strain>
    </source>
</reference>
<dbReference type="RefSeq" id="XP_019051224.1">
    <property type="nucleotide sequence ID" value="XM_019188346.1"/>
</dbReference>
<dbReference type="Proteomes" id="UP000092730">
    <property type="component" value="Chromosome 1"/>
</dbReference>
<dbReference type="VEuPathDB" id="FungiDB:I302_01673"/>
<evidence type="ECO:0000256" key="1">
    <source>
        <dbReference type="SAM" id="MobiDB-lite"/>
    </source>
</evidence>
<reference evidence="3" key="2">
    <citation type="submission" date="2013-07" db="EMBL/GenBank/DDBJ databases">
        <authorList>
            <consortium name="The Broad Institute Genome Sequencing Platform"/>
            <person name="Cuomo C."/>
            <person name="Litvintseva A."/>
            <person name="Chen Y."/>
            <person name="Heitman J."/>
            <person name="Sun S."/>
            <person name="Springer D."/>
            <person name="Dromer F."/>
            <person name="Young S.K."/>
            <person name="Zeng Q."/>
            <person name="Gargeya S."/>
            <person name="Fitzgerald M."/>
            <person name="Abouelleil A."/>
            <person name="Alvarado L."/>
            <person name="Berlin A.M."/>
            <person name="Chapman S.B."/>
            <person name="Dewar J."/>
            <person name="Goldberg J."/>
            <person name="Griggs A."/>
            <person name="Gujja S."/>
            <person name="Hansen M."/>
            <person name="Howarth C."/>
            <person name="Imamovic A."/>
            <person name="Larimer J."/>
            <person name="McCowan C."/>
            <person name="Murphy C."/>
            <person name="Pearson M."/>
            <person name="Priest M."/>
            <person name="Roberts A."/>
            <person name="Saif S."/>
            <person name="Shea T."/>
            <person name="Sykes S."/>
            <person name="Wortman J."/>
            <person name="Nusbaum C."/>
            <person name="Birren B."/>
        </authorList>
    </citation>
    <scope>NUCLEOTIDE SEQUENCE</scope>
    <source>
        <strain evidence="3">CBS 10118</strain>
    </source>
</reference>
<sequence length="171" mass="18686">MVEASENTTNTTEGQGQNQDQTYSLEELFQWSDFCIGDLESQAISEHGTTKADLSSGTNNVDSKSAKPDRGIFAIDLSMDLALQVDKDVLTIITKIPRSTGKGQVSQTVQVNVEAQGKLCNWSHVCLDEPSVHAVQQRCVGLRKDTTTIMRAYNELAHSTSTLPSSHTHFA</sequence>
<dbReference type="GeneID" id="30206072"/>
<evidence type="ECO:0000313" key="4">
    <source>
        <dbReference type="Proteomes" id="UP000092730"/>
    </source>
</evidence>
<dbReference type="AlphaFoldDB" id="A0A1B9GGH0"/>
<name>A0A1B9GGH0_9TREE</name>
<reference evidence="2" key="3">
    <citation type="submission" date="2014-01" db="EMBL/GenBank/DDBJ databases">
        <title>Evolution of pathogenesis and genome organization in the Tremellales.</title>
        <authorList>
            <person name="Cuomo C."/>
            <person name="Litvintseva A."/>
            <person name="Heitman J."/>
            <person name="Chen Y."/>
            <person name="Sun S."/>
            <person name="Springer D."/>
            <person name="Dromer F."/>
            <person name="Young S."/>
            <person name="Zeng Q."/>
            <person name="Chapman S."/>
            <person name="Gujja S."/>
            <person name="Saif S."/>
            <person name="Birren B."/>
        </authorList>
    </citation>
    <scope>NUCLEOTIDE SEQUENCE</scope>
    <source>
        <strain evidence="2">CBS 10118</strain>
    </source>
</reference>
<proteinExistence type="predicted"/>
<gene>
    <name evidence="2" type="ORF">I302_01673</name>
    <name evidence="3" type="ORF">I302_102977</name>
</gene>
<keyword evidence="4" id="KW-1185">Reference proteome</keyword>
<feature type="region of interest" description="Disordered" evidence="1">
    <location>
        <begin position="1"/>
        <end position="20"/>
    </location>
</feature>
<dbReference type="EMBL" id="KI894018">
    <property type="protein sequence ID" value="OCF30154.1"/>
    <property type="molecule type" value="Genomic_DNA"/>
</dbReference>
<dbReference type="EMBL" id="CP144541">
    <property type="protein sequence ID" value="WVW80986.1"/>
    <property type="molecule type" value="Genomic_DNA"/>
</dbReference>
<evidence type="ECO:0000313" key="2">
    <source>
        <dbReference type="EMBL" id="OCF30154.1"/>
    </source>
</evidence>
<accession>A0A1B9GGH0</accession>
<reference evidence="3" key="4">
    <citation type="submission" date="2024-02" db="EMBL/GenBank/DDBJ databases">
        <title>Comparative genomics of Cryptococcus and Kwoniella reveals pathogenesis evolution and contrasting modes of karyotype evolution via chromosome fusion or intercentromeric recombination.</title>
        <authorList>
            <person name="Coelho M.A."/>
            <person name="David-Palma M."/>
            <person name="Shea T."/>
            <person name="Bowers K."/>
            <person name="McGinley-Smith S."/>
            <person name="Mohammad A.W."/>
            <person name="Gnirke A."/>
            <person name="Yurkov A.M."/>
            <person name="Nowrousian M."/>
            <person name="Sun S."/>
            <person name="Cuomo C.A."/>
            <person name="Heitman J."/>
        </authorList>
    </citation>
    <scope>NUCLEOTIDE SEQUENCE</scope>
    <source>
        <strain evidence="3">CBS 10118</strain>
    </source>
</reference>
<dbReference type="KEGG" id="kbi:30206072"/>
<evidence type="ECO:0000313" key="3">
    <source>
        <dbReference type="EMBL" id="WVW80986.1"/>
    </source>
</evidence>